<keyword evidence="3" id="KW-1185">Reference proteome</keyword>
<dbReference type="InterPro" id="IPR007281">
    <property type="entry name" value="Mre11_DNA-bd"/>
</dbReference>
<dbReference type="EMBL" id="JASSZA010000010">
    <property type="protein sequence ID" value="KAK2101151.1"/>
    <property type="molecule type" value="Genomic_DNA"/>
</dbReference>
<name>A0ABQ9UWE3_SAGOE</name>
<comment type="caution">
    <text evidence="2">The sequence shown here is derived from an EMBL/GenBank/DDBJ whole genome shotgun (WGS) entry which is preliminary data.</text>
</comment>
<dbReference type="PANTHER" id="PTHR10139">
    <property type="entry name" value="DOUBLE-STRAND BREAK REPAIR PROTEIN MRE11"/>
    <property type="match status" value="1"/>
</dbReference>
<organism evidence="2 3">
    <name type="scientific">Saguinus oedipus</name>
    <name type="common">Cotton-top tamarin</name>
    <name type="synonym">Oedipomidas oedipus</name>
    <dbReference type="NCBI Taxonomy" id="9490"/>
    <lineage>
        <taxon>Eukaryota</taxon>
        <taxon>Metazoa</taxon>
        <taxon>Chordata</taxon>
        <taxon>Craniata</taxon>
        <taxon>Vertebrata</taxon>
        <taxon>Euteleostomi</taxon>
        <taxon>Mammalia</taxon>
        <taxon>Eutheria</taxon>
        <taxon>Euarchontoglires</taxon>
        <taxon>Primates</taxon>
        <taxon>Haplorrhini</taxon>
        <taxon>Platyrrhini</taxon>
        <taxon>Cebidae</taxon>
        <taxon>Callitrichinae</taxon>
        <taxon>Saguinus</taxon>
    </lineage>
</organism>
<sequence length="87" mass="10123">MLENAERERLGNSRQPEKPLVRLRVDYSGGFEPFNVLRFSQKFVDRVANPKDVIHFFRHREQKEKTDALSQGVGAFFMSICCTVLPH</sequence>
<proteinExistence type="predicted"/>
<dbReference type="Pfam" id="PF04152">
    <property type="entry name" value="Mre11_DNA_bind"/>
    <property type="match status" value="1"/>
</dbReference>
<dbReference type="Gene3D" id="3.30.110.110">
    <property type="entry name" value="Mre11, capping domain"/>
    <property type="match status" value="1"/>
</dbReference>
<dbReference type="Proteomes" id="UP001266305">
    <property type="component" value="Unassembled WGS sequence"/>
</dbReference>
<reference evidence="2 3" key="1">
    <citation type="submission" date="2023-05" db="EMBL/GenBank/DDBJ databases">
        <title>B98-5 Cell Line De Novo Hybrid Assembly: An Optical Mapping Approach.</title>
        <authorList>
            <person name="Kananen K."/>
            <person name="Auerbach J.A."/>
            <person name="Kautto E."/>
            <person name="Blachly J.S."/>
        </authorList>
    </citation>
    <scope>NUCLEOTIDE SEQUENCE [LARGE SCALE GENOMIC DNA]</scope>
    <source>
        <strain evidence="2">B95-8</strain>
        <tissue evidence="2">Cell line</tissue>
    </source>
</reference>
<evidence type="ECO:0000259" key="1">
    <source>
        <dbReference type="SMART" id="SM01347"/>
    </source>
</evidence>
<evidence type="ECO:0000313" key="3">
    <source>
        <dbReference type="Proteomes" id="UP001266305"/>
    </source>
</evidence>
<feature type="domain" description="Mre11 DNA-binding" evidence="1">
    <location>
        <begin position="1"/>
        <end position="76"/>
    </location>
</feature>
<dbReference type="InterPro" id="IPR038487">
    <property type="entry name" value="Mre11_capping_dom"/>
</dbReference>
<evidence type="ECO:0000313" key="2">
    <source>
        <dbReference type="EMBL" id="KAK2101151.1"/>
    </source>
</evidence>
<protein>
    <submittedName>
        <fullName evidence="2">Meiotic recombination</fullName>
    </submittedName>
</protein>
<dbReference type="PANTHER" id="PTHR10139:SF1">
    <property type="entry name" value="DOUBLE-STRAND BREAK REPAIR PROTEIN MRE11"/>
    <property type="match status" value="1"/>
</dbReference>
<dbReference type="SMART" id="SM01347">
    <property type="entry name" value="Mre11_DNA_bind"/>
    <property type="match status" value="1"/>
</dbReference>
<accession>A0ABQ9UWE3</accession>
<gene>
    <name evidence="2" type="primary">MRE11_2</name>
    <name evidence="2" type="ORF">P7K49_022499</name>
</gene>